<keyword evidence="6" id="KW-1185">Reference proteome</keyword>
<feature type="domain" description="HTH bat-type" evidence="3">
    <location>
        <begin position="157"/>
        <end position="208"/>
    </location>
</feature>
<evidence type="ECO:0000259" key="4">
    <source>
        <dbReference type="Pfam" id="PF15915"/>
    </source>
</evidence>
<dbReference type="Pfam" id="PF15915">
    <property type="entry name" value="BAT"/>
    <property type="match status" value="1"/>
</dbReference>
<dbReference type="Pfam" id="PF04967">
    <property type="entry name" value="HTH_10"/>
    <property type="match status" value="1"/>
</dbReference>
<dbReference type="PANTHER" id="PTHR34236">
    <property type="entry name" value="DIMETHYL SULFOXIDE REDUCTASE TRANSCRIPTIONAL ACTIVATOR"/>
    <property type="match status" value="1"/>
</dbReference>
<evidence type="ECO:0000313" key="5">
    <source>
        <dbReference type="EMBL" id="RRJ32489.1"/>
    </source>
</evidence>
<evidence type="ECO:0000259" key="3">
    <source>
        <dbReference type="Pfam" id="PF04967"/>
    </source>
</evidence>
<gene>
    <name evidence="5" type="ORF">EIK79_04490</name>
</gene>
<evidence type="ECO:0000256" key="2">
    <source>
        <dbReference type="ARBA" id="ARBA00023163"/>
    </source>
</evidence>
<keyword evidence="1" id="KW-0805">Transcription regulation</keyword>
<dbReference type="AlphaFoldDB" id="A0A3P3RHZ4"/>
<sequence>MIVVEVRMESPILQESLAHAPEMIINYEEMYQTGNEILFLFWTTEGDLAAFEDGLDADPTVANPTQLAETQTRRLYRVTFTKYGKSVATYPAWPELDMSLLDATTATTHGGWILRIQMSNRETLQQFQEICAENGIDIFLKTVHKVRENTTEADTQLTSSQREALLTARELGYFQVPRRVPLATVADHCGISSQALSERLRRGTATVIDTAL</sequence>
<dbReference type="EMBL" id="RRCH01000008">
    <property type="protein sequence ID" value="RRJ32489.1"/>
    <property type="molecule type" value="Genomic_DNA"/>
</dbReference>
<name>A0A3P3RHZ4_9EURY</name>
<dbReference type="RefSeq" id="WP_124953948.1">
    <property type="nucleotide sequence ID" value="NZ_RRCH01000008.1"/>
</dbReference>
<protein>
    <submittedName>
        <fullName evidence="5">Bacterio-opsin activator</fullName>
    </submittedName>
</protein>
<evidence type="ECO:0000313" key="6">
    <source>
        <dbReference type="Proteomes" id="UP000282322"/>
    </source>
</evidence>
<accession>A0A3P3RHZ4</accession>
<dbReference type="InterPro" id="IPR031803">
    <property type="entry name" value="BAT_GAF/HTH-assoc"/>
</dbReference>
<evidence type="ECO:0000256" key="1">
    <source>
        <dbReference type="ARBA" id="ARBA00023015"/>
    </source>
</evidence>
<dbReference type="OrthoDB" id="202021at2157"/>
<comment type="caution">
    <text evidence="5">The sequence shown here is derived from an EMBL/GenBank/DDBJ whole genome shotgun (WGS) entry which is preliminary data.</text>
</comment>
<dbReference type="InterPro" id="IPR007050">
    <property type="entry name" value="HTH_bacterioopsin"/>
</dbReference>
<dbReference type="Proteomes" id="UP000282322">
    <property type="component" value="Unassembled WGS sequence"/>
</dbReference>
<proteinExistence type="predicted"/>
<reference evidence="5 6" key="1">
    <citation type="submission" date="2018-11" db="EMBL/GenBank/DDBJ databases">
        <title>Taxonoimc description of Halomarina strain SPP-AMP-1.</title>
        <authorList>
            <person name="Pal Y."/>
            <person name="Srinivasana K."/>
            <person name="Verma A."/>
            <person name="Kumar P."/>
        </authorList>
    </citation>
    <scope>NUCLEOTIDE SEQUENCE [LARGE SCALE GENOMIC DNA]</scope>
    <source>
        <strain evidence="5 6">SPP-AMP-1</strain>
    </source>
</reference>
<organism evidence="5 6">
    <name type="scientific">Halocatena pleomorpha</name>
    <dbReference type="NCBI Taxonomy" id="1785090"/>
    <lineage>
        <taxon>Archaea</taxon>
        <taxon>Methanobacteriati</taxon>
        <taxon>Methanobacteriota</taxon>
        <taxon>Stenosarchaea group</taxon>
        <taxon>Halobacteria</taxon>
        <taxon>Halobacteriales</taxon>
        <taxon>Natronomonadaceae</taxon>
        <taxon>Halocatena</taxon>
    </lineage>
</organism>
<keyword evidence="2" id="KW-0804">Transcription</keyword>
<dbReference type="PANTHER" id="PTHR34236:SF1">
    <property type="entry name" value="DIMETHYL SULFOXIDE REDUCTASE TRANSCRIPTIONAL ACTIVATOR"/>
    <property type="match status" value="1"/>
</dbReference>
<feature type="domain" description="Bacterioopsin transcriptional activator GAF and HTH associated" evidence="4">
    <location>
        <begin position="4"/>
        <end position="152"/>
    </location>
</feature>